<evidence type="ECO:0000259" key="9">
    <source>
        <dbReference type="Pfam" id="PF18967"/>
    </source>
</evidence>
<evidence type="ECO:0000256" key="5">
    <source>
        <dbReference type="ARBA" id="ARBA00022989"/>
    </source>
</evidence>
<feature type="transmembrane region" description="Helical" evidence="8">
    <location>
        <begin position="29"/>
        <end position="47"/>
    </location>
</feature>
<dbReference type="RefSeq" id="WP_012476918.1">
    <property type="nucleotide sequence ID" value="NC_010849.1"/>
</dbReference>
<evidence type="ECO:0000256" key="6">
    <source>
        <dbReference type="ARBA" id="ARBA00023118"/>
    </source>
</evidence>
<gene>
    <name evidence="10" type="ORF">pRL1.21</name>
</gene>
<keyword evidence="3 8" id="KW-0812">Transmembrane</keyword>
<dbReference type="GO" id="GO:0005886">
    <property type="term" value="C:plasma membrane"/>
    <property type="evidence" value="ECO:0007669"/>
    <property type="project" value="UniProtKB-SubCell"/>
</dbReference>
<dbReference type="Pfam" id="PF18967">
    <property type="entry name" value="PycTM"/>
    <property type="match status" value="1"/>
</dbReference>
<dbReference type="GO" id="GO:0000166">
    <property type="term" value="F:nucleotide binding"/>
    <property type="evidence" value="ECO:0007669"/>
    <property type="project" value="UniProtKB-KW"/>
</dbReference>
<keyword evidence="6" id="KW-0051">Antiviral defense</keyword>
<keyword evidence="4" id="KW-0547">Nucleotide-binding</keyword>
<organism evidence="10">
    <name type="scientific">Streptomyces sp. 44030</name>
    <dbReference type="NCBI Taxonomy" id="364102"/>
    <lineage>
        <taxon>Bacteria</taxon>
        <taxon>Bacillati</taxon>
        <taxon>Actinomycetota</taxon>
        <taxon>Actinomycetes</taxon>
        <taxon>Kitasatosporales</taxon>
        <taxon>Streptomycetaceae</taxon>
        <taxon>Streptomyces</taxon>
    </lineage>
</organism>
<evidence type="ECO:0000256" key="8">
    <source>
        <dbReference type="SAM" id="Phobius"/>
    </source>
</evidence>
<dbReference type="GO" id="GO:0051607">
    <property type="term" value="P:defense response to virus"/>
    <property type="evidence" value="ECO:0007669"/>
    <property type="project" value="UniProtKB-KW"/>
</dbReference>
<name>Q2LEW5_9ACTN</name>
<sequence>MMTDQLKLALLDDVLTAASSHAERADKKATTLFGVVSALLAAVLVFAQRPLPAAAVVALWIAAVPLAFAALTLLRAIRPRIGRQVPAGTWLHAGLTGPETLLESVAEAVQDQPALLRRRAHDAAMESHIALRKYVDVRTAVNALMLAGAVCGVALVLNAAL</sequence>
<dbReference type="AlphaFoldDB" id="Q2LEW5"/>
<accession>Q2LEW5</accession>
<evidence type="ECO:0000256" key="2">
    <source>
        <dbReference type="ARBA" id="ARBA00022475"/>
    </source>
</evidence>
<evidence type="ECO:0000256" key="4">
    <source>
        <dbReference type="ARBA" id="ARBA00022741"/>
    </source>
</evidence>
<evidence type="ECO:0000256" key="1">
    <source>
        <dbReference type="ARBA" id="ARBA00004236"/>
    </source>
</evidence>
<feature type="transmembrane region" description="Helical" evidence="8">
    <location>
        <begin position="53"/>
        <end position="74"/>
    </location>
</feature>
<evidence type="ECO:0000256" key="3">
    <source>
        <dbReference type="ARBA" id="ARBA00022692"/>
    </source>
</evidence>
<comment type="subcellular location">
    <subcellularLocation>
        <location evidence="1">Cell membrane</location>
    </subcellularLocation>
</comment>
<keyword evidence="5 8" id="KW-1133">Transmembrane helix</keyword>
<feature type="transmembrane region" description="Helical" evidence="8">
    <location>
        <begin position="140"/>
        <end position="160"/>
    </location>
</feature>
<dbReference type="EMBL" id="DQ322649">
    <property type="protein sequence ID" value="ABC67350.1"/>
    <property type="molecule type" value="Genomic_DNA"/>
</dbReference>
<reference evidence="10" key="1">
    <citation type="journal article" date="2006" name="Appl. Environ. Microbiol.">
        <title>Diversity of telomere palindromic sequences and replication genes among Streptomyces linear plasmids.</title>
        <authorList>
            <person name="Zhang R."/>
            <person name="Yang Y."/>
            <person name="Fang P."/>
            <person name="Jiang C."/>
            <person name="Xu L."/>
            <person name="Zhu Y."/>
            <person name="Shen M."/>
            <person name="Xia H."/>
            <person name="Zhao J."/>
            <person name="Chen T."/>
            <person name="Qin Z."/>
        </authorList>
    </citation>
    <scope>NUCLEOTIDE SEQUENCE</scope>
    <source>
        <strain evidence="10">44030</strain>
        <plasmid evidence="10">pRL1</plasmid>
    </source>
</reference>
<keyword evidence="2" id="KW-1003">Cell membrane</keyword>
<keyword evidence="10" id="KW-0614">Plasmid</keyword>
<feature type="domain" description="Pycsar effector protein" evidence="9">
    <location>
        <begin position="13"/>
        <end position="157"/>
    </location>
</feature>
<keyword evidence="7 8" id="KW-0472">Membrane</keyword>
<evidence type="ECO:0000256" key="7">
    <source>
        <dbReference type="ARBA" id="ARBA00023136"/>
    </source>
</evidence>
<dbReference type="InterPro" id="IPR043760">
    <property type="entry name" value="PycTM_dom"/>
</dbReference>
<proteinExistence type="predicted"/>
<geneLocation type="plasmid" evidence="10">
    <name>pRL1</name>
</geneLocation>
<protein>
    <submittedName>
        <fullName evidence="10">Putative integral membrane plasmid transfer protein</fullName>
    </submittedName>
</protein>
<evidence type="ECO:0000313" key="10">
    <source>
        <dbReference type="EMBL" id="ABC67350.1"/>
    </source>
</evidence>